<evidence type="ECO:0000256" key="5">
    <source>
        <dbReference type="ARBA" id="ARBA00023002"/>
    </source>
</evidence>
<dbReference type="NCBIfam" id="TIGR03026">
    <property type="entry name" value="NDP-sugDHase"/>
    <property type="match status" value="1"/>
</dbReference>
<evidence type="ECO:0000256" key="3">
    <source>
        <dbReference type="ARBA" id="ARBA00012954"/>
    </source>
</evidence>
<comment type="pathway">
    <text evidence="1">Nucleotide-sugar biosynthesis; UDP-alpha-D-glucuronate biosynthesis; UDP-alpha-D-glucuronate from UDP-alpha-D-glucose: step 1/1.</text>
</comment>
<name>A0ABU1H786_9GAMM</name>
<evidence type="ECO:0000313" key="11">
    <source>
        <dbReference type="Proteomes" id="UP001254564"/>
    </source>
</evidence>
<dbReference type="InterPro" id="IPR036220">
    <property type="entry name" value="UDP-Glc/GDP-Man_DH_C_sf"/>
</dbReference>
<sequence>MNVTIFGTGYVGLVQGAILAEVGHHVVCVDVDDNKVEQLKLGIIPIYEPGLESLVKENHAAGRLEFTTDAVAGVKHGHVQFIAVGTPPDEDGSADLKYVLAVAATIGEHMERDRIIINKSTVPVGSADRVRTEVKKVLEKRGRNDIGFDVVSNPEFLKEGSAVVDCQRPDRIIIGTECDATIDVMRELYAPFNRNRDKIIVMDVKSAELTKYAANCMLATKISFMNEMANLAERLGADIEAVRQGIGADPRIGYHFIYPGVGYGGSCFPKDLQALIHTSDAINFDAKLLKAVESRNKEQKNTLFQKISQHFDAQLKGKTFAVWGLSFKPNTDDMRDAPSRVLMEALWTAGAKVQAYDPEAMEEAQRLYGSNELLTLCGTKETALKNSDALIIVTEWQNFRAPDFEFIKAQLTEPTIFDGRNLYEPRRMVAKGFTYYSVGRTKLAFPTLSSSSYHLSASTISD</sequence>
<dbReference type="SUPFAM" id="SSF51735">
    <property type="entry name" value="NAD(P)-binding Rossmann-fold domains"/>
    <property type="match status" value="1"/>
</dbReference>
<dbReference type="InterPro" id="IPR017476">
    <property type="entry name" value="UDP-Glc/GDP-Man"/>
</dbReference>
<dbReference type="PIRSF" id="PIRSF000124">
    <property type="entry name" value="UDPglc_GDPman_dh"/>
    <property type="match status" value="1"/>
</dbReference>
<dbReference type="Proteomes" id="UP001254564">
    <property type="component" value="Unassembled WGS sequence"/>
</dbReference>
<dbReference type="PIRSF" id="PIRSF500134">
    <property type="entry name" value="UDPglc_DH_bac"/>
    <property type="match status" value="1"/>
</dbReference>
<dbReference type="EC" id="1.1.1.22" evidence="3 8"/>
<dbReference type="InterPro" id="IPR008927">
    <property type="entry name" value="6-PGluconate_DH-like_C_sf"/>
</dbReference>
<accession>A0ABU1H786</accession>
<dbReference type="InterPro" id="IPR036291">
    <property type="entry name" value="NAD(P)-bd_dom_sf"/>
</dbReference>
<comment type="similarity">
    <text evidence="2 8">Belongs to the UDP-glucose/GDP-mannose dehydrogenase family.</text>
</comment>
<dbReference type="InterPro" id="IPR014027">
    <property type="entry name" value="UDP-Glc/GDP-Man_DH_C"/>
</dbReference>
<comment type="caution">
    <text evidence="10">The sequence shown here is derived from an EMBL/GenBank/DDBJ whole genome shotgun (WGS) entry which is preliminary data.</text>
</comment>
<comment type="catalytic activity">
    <reaction evidence="7 8">
        <text>UDP-alpha-D-glucose + 2 NAD(+) + H2O = UDP-alpha-D-glucuronate + 2 NADH + 3 H(+)</text>
        <dbReference type="Rhea" id="RHEA:23596"/>
        <dbReference type="ChEBI" id="CHEBI:15377"/>
        <dbReference type="ChEBI" id="CHEBI:15378"/>
        <dbReference type="ChEBI" id="CHEBI:57540"/>
        <dbReference type="ChEBI" id="CHEBI:57945"/>
        <dbReference type="ChEBI" id="CHEBI:58052"/>
        <dbReference type="ChEBI" id="CHEBI:58885"/>
        <dbReference type="EC" id="1.1.1.22"/>
    </reaction>
</comment>
<dbReference type="PANTHER" id="PTHR43750:SF3">
    <property type="entry name" value="UDP-GLUCOSE 6-DEHYDROGENASE TUAD"/>
    <property type="match status" value="1"/>
</dbReference>
<dbReference type="SUPFAM" id="SSF48179">
    <property type="entry name" value="6-phosphogluconate dehydrogenase C-terminal domain-like"/>
    <property type="match status" value="1"/>
</dbReference>
<evidence type="ECO:0000256" key="8">
    <source>
        <dbReference type="PIRNR" id="PIRNR000124"/>
    </source>
</evidence>
<evidence type="ECO:0000256" key="2">
    <source>
        <dbReference type="ARBA" id="ARBA00006601"/>
    </source>
</evidence>
<dbReference type="InterPro" id="IPR014026">
    <property type="entry name" value="UDP-Glc/GDP-Man_DH_dimer"/>
</dbReference>
<keyword evidence="6 8" id="KW-0520">NAD</keyword>
<dbReference type="Gene3D" id="1.20.5.100">
    <property type="entry name" value="Cytochrome c1, transmembrane anchor, C-terminal"/>
    <property type="match status" value="1"/>
</dbReference>
<evidence type="ECO:0000256" key="1">
    <source>
        <dbReference type="ARBA" id="ARBA00004701"/>
    </source>
</evidence>
<protein>
    <recommendedName>
        <fullName evidence="4 8">UDP-glucose 6-dehydrogenase</fullName>
        <ecNumber evidence="3 8">1.1.1.22</ecNumber>
    </recommendedName>
</protein>
<proteinExistence type="inferred from homology"/>
<dbReference type="Pfam" id="PF03720">
    <property type="entry name" value="UDPG_MGDP_dh_C"/>
    <property type="match status" value="1"/>
</dbReference>
<dbReference type="Pfam" id="PF03721">
    <property type="entry name" value="UDPG_MGDP_dh_N"/>
    <property type="match status" value="1"/>
</dbReference>
<dbReference type="EMBL" id="JARWAN010000017">
    <property type="protein sequence ID" value="MDR5899547.1"/>
    <property type="molecule type" value="Genomic_DNA"/>
</dbReference>
<evidence type="ECO:0000256" key="4">
    <source>
        <dbReference type="ARBA" id="ARBA00015132"/>
    </source>
</evidence>
<dbReference type="RefSeq" id="WP_309656430.1">
    <property type="nucleotide sequence ID" value="NZ_JARWAN010000017.1"/>
</dbReference>
<evidence type="ECO:0000313" key="10">
    <source>
        <dbReference type="EMBL" id="MDR5899547.1"/>
    </source>
</evidence>
<dbReference type="InterPro" id="IPR028357">
    <property type="entry name" value="UDPglc_DH_bac"/>
</dbReference>
<evidence type="ECO:0000259" key="9">
    <source>
        <dbReference type="SMART" id="SM00984"/>
    </source>
</evidence>
<dbReference type="Gene3D" id="3.40.50.720">
    <property type="entry name" value="NAD(P)-binding Rossmann-like Domain"/>
    <property type="match status" value="2"/>
</dbReference>
<dbReference type="InterPro" id="IPR001732">
    <property type="entry name" value="UDP-Glc/GDP-Man_DH_N"/>
</dbReference>
<feature type="domain" description="UDP-glucose/GDP-mannose dehydrogenase C-terminal" evidence="9">
    <location>
        <begin position="321"/>
        <end position="425"/>
    </location>
</feature>
<evidence type="ECO:0000256" key="6">
    <source>
        <dbReference type="ARBA" id="ARBA00023027"/>
    </source>
</evidence>
<evidence type="ECO:0000256" key="7">
    <source>
        <dbReference type="ARBA" id="ARBA00047473"/>
    </source>
</evidence>
<gene>
    <name evidence="10" type="ORF">QC823_11185</name>
</gene>
<keyword evidence="5 8" id="KW-0560">Oxidoreductase</keyword>
<dbReference type="GO" id="GO:0016491">
    <property type="term" value="F:oxidoreductase activity"/>
    <property type="evidence" value="ECO:0007669"/>
    <property type="project" value="UniProtKB-KW"/>
</dbReference>
<dbReference type="SUPFAM" id="SSF52413">
    <property type="entry name" value="UDP-glucose/GDP-mannose dehydrogenase C-terminal domain"/>
    <property type="match status" value="1"/>
</dbReference>
<dbReference type="PANTHER" id="PTHR43750">
    <property type="entry name" value="UDP-GLUCOSE 6-DEHYDROGENASE TUAD"/>
    <property type="match status" value="1"/>
</dbReference>
<dbReference type="Pfam" id="PF00984">
    <property type="entry name" value="UDPG_MGDP_dh"/>
    <property type="match status" value="1"/>
</dbReference>
<keyword evidence="11" id="KW-1185">Reference proteome</keyword>
<dbReference type="SMART" id="SM00984">
    <property type="entry name" value="UDPG_MGDP_dh_C"/>
    <property type="match status" value="1"/>
</dbReference>
<organism evidence="10 11">
    <name type="scientific">Vreelandella vilamensis</name>
    <dbReference type="NCBI Taxonomy" id="531309"/>
    <lineage>
        <taxon>Bacteria</taxon>
        <taxon>Pseudomonadati</taxon>
        <taxon>Pseudomonadota</taxon>
        <taxon>Gammaproteobacteria</taxon>
        <taxon>Oceanospirillales</taxon>
        <taxon>Halomonadaceae</taxon>
        <taxon>Vreelandella</taxon>
    </lineage>
</organism>
<reference evidence="10 11" key="1">
    <citation type="submission" date="2023-04" db="EMBL/GenBank/DDBJ databases">
        <title>A long-awaited taxogenomic arrangement of the family Halomonadaceae.</title>
        <authorList>
            <person name="De La Haba R."/>
            <person name="Chuvochina M."/>
            <person name="Wittouck S."/>
            <person name="Arahal D.R."/>
            <person name="Sanchez-Porro C."/>
            <person name="Hugenholtz P."/>
            <person name="Ventosa A."/>
        </authorList>
    </citation>
    <scope>NUCLEOTIDE SEQUENCE [LARGE SCALE GENOMIC DNA]</scope>
    <source>
        <strain evidence="10 11">DSM 21020</strain>
    </source>
</reference>